<dbReference type="InterPro" id="IPR036412">
    <property type="entry name" value="HAD-like_sf"/>
</dbReference>
<sequence>MCCYVVFVSGGGAASYQSQRYDDAGTDSTTTILQLSTSSSLFSFRLLLYYIADDCCVRKIVTLESMIEQGPRLVLQDDGNSAFISNAELALSKLGLSGFFQAVIIGDECEHPKPHPEPKLWAALEELDKSGSHLSFDLILVRLA</sequence>
<dbReference type="EMBL" id="OX451736">
    <property type="protein sequence ID" value="CAI8589421.1"/>
    <property type="molecule type" value="Genomic_DNA"/>
</dbReference>
<gene>
    <name evidence="1" type="ORF">VFH_I392240</name>
</gene>
<keyword evidence="2" id="KW-1185">Reference proteome</keyword>
<name>A0AAV0YTH1_VICFA</name>
<dbReference type="Gene3D" id="3.40.50.1000">
    <property type="entry name" value="HAD superfamily/HAD-like"/>
    <property type="match status" value="1"/>
</dbReference>
<organism evidence="1 2">
    <name type="scientific">Vicia faba</name>
    <name type="common">Broad bean</name>
    <name type="synonym">Faba vulgaris</name>
    <dbReference type="NCBI Taxonomy" id="3906"/>
    <lineage>
        <taxon>Eukaryota</taxon>
        <taxon>Viridiplantae</taxon>
        <taxon>Streptophyta</taxon>
        <taxon>Embryophyta</taxon>
        <taxon>Tracheophyta</taxon>
        <taxon>Spermatophyta</taxon>
        <taxon>Magnoliopsida</taxon>
        <taxon>eudicotyledons</taxon>
        <taxon>Gunneridae</taxon>
        <taxon>Pentapetalae</taxon>
        <taxon>rosids</taxon>
        <taxon>fabids</taxon>
        <taxon>Fabales</taxon>
        <taxon>Fabaceae</taxon>
        <taxon>Papilionoideae</taxon>
        <taxon>50 kb inversion clade</taxon>
        <taxon>NPAAA clade</taxon>
        <taxon>Hologalegina</taxon>
        <taxon>IRL clade</taxon>
        <taxon>Fabeae</taxon>
        <taxon>Vicia</taxon>
    </lineage>
</organism>
<dbReference type="AlphaFoldDB" id="A0AAV0YTH1"/>
<proteinExistence type="predicted"/>
<accession>A0AAV0YTH1</accession>
<dbReference type="Proteomes" id="UP001157006">
    <property type="component" value="Chromosome 1L"/>
</dbReference>
<evidence type="ECO:0000313" key="1">
    <source>
        <dbReference type="EMBL" id="CAI8589421.1"/>
    </source>
</evidence>
<evidence type="ECO:0000313" key="2">
    <source>
        <dbReference type="Proteomes" id="UP001157006"/>
    </source>
</evidence>
<dbReference type="SUPFAM" id="SSF56784">
    <property type="entry name" value="HAD-like"/>
    <property type="match status" value="1"/>
</dbReference>
<dbReference type="InterPro" id="IPR023214">
    <property type="entry name" value="HAD_sf"/>
</dbReference>
<reference evidence="1 2" key="1">
    <citation type="submission" date="2023-01" db="EMBL/GenBank/DDBJ databases">
        <authorList>
            <person name="Kreplak J."/>
        </authorList>
    </citation>
    <scope>NUCLEOTIDE SEQUENCE [LARGE SCALE GENOMIC DNA]</scope>
</reference>
<protein>
    <submittedName>
        <fullName evidence="1">Uncharacterized protein</fullName>
    </submittedName>
</protein>